<dbReference type="GeneID" id="36587292"/>
<evidence type="ECO:0000256" key="1">
    <source>
        <dbReference type="SAM" id="MobiDB-lite"/>
    </source>
</evidence>
<evidence type="ECO:0000313" key="3">
    <source>
        <dbReference type="Proteomes" id="UP000235371"/>
    </source>
</evidence>
<name>A0A2J6TTB3_9HELO</name>
<feature type="region of interest" description="Disordered" evidence="1">
    <location>
        <begin position="1"/>
        <end position="34"/>
    </location>
</feature>
<dbReference type="AlphaFoldDB" id="A0A2J6TTB3"/>
<evidence type="ECO:0000313" key="2">
    <source>
        <dbReference type="EMBL" id="PMD66254.1"/>
    </source>
</evidence>
<dbReference type="EMBL" id="KZ613745">
    <property type="protein sequence ID" value="PMD66254.1"/>
    <property type="molecule type" value="Genomic_DNA"/>
</dbReference>
<sequence>MTTADPAAEGKGVVGWEGREDRLGNATEQGDGERDDVVDLMAGKRRALSWQMRLSPPLAMKRKEEGIVLEREGRSGRH</sequence>
<keyword evidence="3" id="KW-1185">Reference proteome</keyword>
<protein>
    <submittedName>
        <fullName evidence="2">Uncharacterized protein</fullName>
    </submittedName>
</protein>
<feature type="non-terminal residue" evidence="2">
    <location>
        <position position="78"/>
    </location>
</feature>
<dbReference type="InParanoid" id="A0A2J6TTB3"/>
<dbReference type="Proteomes" id="UP000235371">
    <property type="component" value="Unassembled WGS sequence"/>
</dbReference>
<proteinExistence type="predicted"/>
<accession>A0A2J6TTB3</accession>
<gene>
    <name evidence="2" type="ORF">K444DRAFT_607689</name>
</gene>
<dbReference type="RefSeq" id="XP_024743158.1">
    <property type="nucleotide sequence ID" value="XM_024879215.1"/>
</dbReference>
<reference evidence="2 3" key="1">
    <citation type="submission" date="2016-04" db="EMBL/GenBank/DDBJ databases">
        <title>A degradative enzymes factory behind the ericoid mycorrhizal symbiosis.</title>
        <authorList>
            <consortium name="DOE Joint Genome Institute"/>
            <person name="Martino E."/>
            <person name="Morin E."/>
            <person name="Grelet G."/>
            <person name="Kuo A."/>
            <person name="Kohler A."/>
            <person name="Daghino S."/>
            <person name="Barry K."/>
            <person name="Choi C."/>
            <person name="Cichocki N."/>
            <person name="Clum A."/>
            <person name="Copeland A."/>
            <person name="Hainaut M."/>
            <person name="Haridas S."/>
            <person name="Labutti K."/>
            <person name="Lindquist E."/>
            <person name="Lipzen A."/>
            <person name="Khouja H.-R."/>
            <person name="Murat C."/>
            <person name="Ohm R."/>
            <person name="Olson A."/>
            <person name="Spatafora J."/>
            <person name="Veneault-Fourrey C."/>
            <person name="Henrissat B."/>
            <person name="Grigoriev I."/>
            <person name="Martin F."/>
            <person name="Perotto S."/>
        </authorList>
    </citation>
    <scope>NUCLEOTIDE SEQUENCE [LARGE SCALE GENOMIC DNA]</scope>
    <source>
        <strain evidence="2 3">E</strain>
    </source>
</reference>
<organism evidence="2 3">
    <name type="scientific">Hyaloscypha bicolor E</name>
    <dbReference type="NCBI Taxonomy" id="1095630"/>
    <lineage>
        <taxon>Eukaryota</taxon>
        <taxon>Fungi</taxon>
        <taxon>Dikarya</taxon>
        <taxon>Ascomycota</taxon>
        <taxon>Pezizomycotina</taxon>
        <taxon>Leotiomycetes</taxon>
        <taxon>Helotiales</taxon>
        <taxon>Hyaloscyphaceae</taxon>
        <taxon>Hyaloscypha</taxon>
        <taxon>Hyaloscypha bicolor</taxon>
    </lineage>
</organism>